<feature type="transmembrane region" description="Helical" evidence="5">
    <location>
        <begin position="172"/>
        <end position="191"/>
    </location>
</feature>
<dbReference type="PANTHER" id="PTHR43701:SF5">
    <property type="entry name" value="MEMBRANE TRANSPORTER PROTEIN-RELATED"/>
    <property type="match status" value="1"/>
</dbReference>
<dbReference type="EMBL" id="FAXC01000191">
    <property type="protein sequence ID" value="CUV09143.1"/>
    <property type="molecule type" value="Genomic_DNA"/>
</dbReference>
<sequence>MDLQIELLFSLAVIAALYGSVGHGGASGYLAVLSLSIFAFHGAIWLKPHALCLNLVVASMGLYYYGRQGFFSMKLILPFILTSIPFAYVGGYLPIIDWLFDIALSLTLLWAALRLVMSSNTDGNIYNPPSPSVSLAIGAGLGFVSGLVGVGGGIFLSPLLVLNRWASPKATAAVSAFFIIVNSIAGLAGAFSSGQAELDSDLVIQFSIAVLIGGFMGTRFGANHASDQTIRRLLAVVLVVAAVHRVLGLVGLWT</sequence>
<accession>A0A160VF59</accession>
<evidence type="ECO:0000256" key="1">
    <source>
        <dbReference type="ARBA" id="ARBA00004141"/>
    </source>
</evidence>
<feature type="transmembrane region" description="Helical" evidence="5">
    <location>
        <begin position="133"/>
        <end position="160"/>
    </location>
</feature>
<dbReference type="InterPro" id="IPR002781">
    <property type="entry name" value="TM_pro_TauE-like"/>
</dbReference>
<reference evidence="6" key="1">
    <citation type="submission" date="2015-10" db="EMBL/GenBank/DDBJ databases">
        <authorList>
            <person name="Gilbert D.G."/>
        </authorList>
    </citation>
    <scope>NUCLEOTIDE SEQUENCE</scope>
</reference>
<feature type="transmembrane region" description="Helical" evidence="5">
    <location>
        <begin position="233"/>
        <end position="253"/>
    </location>
</feature>
<keyword evidence="4 5" id="KW-0472">Membrane</keyword>
<feature type="transmembrane region" description="Helical" evidence="5">
    <location>
        <begin position="7"/>
        <end position="32"/>
    </location>
</feature>
<keyword evidence="3 5" id="KW-1133">Transmembrane helix</keyword>
<name>A0A160VF59_9ZZZZ</name>
<evidence type="ECO:0000256" key="3">
    <source>
        <dbReference type="ARBA" id="ARBA00022989"/>
    </source>
</evidence>
<gene>
    <name evidence="6" type="ORF">MGWOODY_Mmi1327</name>
</gene>
<comment type="subcellular location">
    <subcellularLocation>
        <location evidence="1">Membrane</location>
        <topology evidence="1">Multi-pass membrane protein</topology>
    </subcellularLocation>
</comment>
<evidence type="ECO:0000256" key="2">
    <source>
        <dbReference type="ARBA" id="ARBA00022692"/>
    </source>
</evidence>
<protein>
    <submittedName>
        <fullName evidence="6">Possible sulfoacetate exporter</fullName>
    </submittedName>
</protein>
<proteinExistence type="predicted"/>
<dbReference type="GO" id="GO:0016020">
    <property type="term" value="C:membrane"/>
    <property type="evidence" value="ECO:0007669"/>
    <property type="project" value="UniProtKB-SubCell"/>
</dbReference>
<evidence type="ECO:0000313" key="6">
    <source>
        <dbReference type="EMBL" id="CUV09143.1"/>
    </source>
</evidence>
<feature type="transmembrane region" description="Helical" evidence="5">
    <location>
        <begin position="203"/>
        <end position="221"/>
    </location>
</feature>
<dbReference type="PANTHER" id="PTHR43701">
    <property type="entry name" value="MEMBRANE TRANSPORTER PROTEIN MJ0441-RELATED"/>
    <property type="match status" value="1"/>
</dbReference>
<dbReference type="InterPro" id="IPR051598">
    <property type="entry name" value="TSUP/Inactive_protease-like"/>
</dbReference>
<evidence type="ECO:0000256" key="4">
    <source>
        <dbReference type="ARBA" id="ARBA00023136"/>
    </source>
</evidence>
<organism evidence="6">
    <name type="scientific">hydrothermal vent metagenome</name>
    <dbReference type="NCBI Taxonomy" id="652676"/>
    <lineage>
        <taxon>unclassified sequences</taxon>
        <taxon>metagenomes</taxon>
        <taxon>ecological metagenomes</taxon>
    </lineage>
</organism>
<dbReference type="AlphaFoldDB" id="A0A160VF59"/>
<evidence type="ECO:0000256" key="5">
    <source>
        <dbReference type="SAM" id="Phobius"/>
    </source>
</evidence>
<keyword evidence="2 5" id="KW-0812">Transmembrane</keyword>
<feature type="transmembrane region" description="Helical" evidence="5">
    <location>
        <begin position="44"/>
        <end position="65"/>
    </location>
</feature>
<dbReference type="Pfam" id="PF01925">
    <property type="entry name" value="TauE"/>
    <property type="match status" value="1"/>
</dbReference>